<evidence type="ECO:0000313" key="5">
    <source>
        <dbReference type="EMBL" id="DAD93645.1"/>
    </source>
</evidence>
<feature type="region of interest" description="Disordered" evidence="2">
    <location>
        <begin position="384"/>
        <end position="405"/>
    </location>
</feature>
<feature type="compositionally biased region" description="Basic residues" evidence="2">
    <location>
        <begin position="786"/>
        <end position="796"/>
    </location>
</feature>
<evidence type="ECO:0000259" key="3">
    <source>
        <dbReference type="PROSITE" id="PS51736"/>
    </source>
</evidence>
<dbReference type="GO" id="GO:0000150">
    <property type="term" value="F:DNA strand exchange activity"/>
    <property type="evidence" value="ECO:0007669"/>
    <property type="project" value="InterPro"/>
</dbReference>
<accession>A0A8S5NFN5</accession>
<dbReference type="PROSITE" id="PS51736">
    <property type="entry name" value="RECOMBINASES_3"/>
    <property type="match status" value="1"/>
</dbReference>
<reference evidence="5" key="1">
    <citation type="journal article" date="2021" name="Proc. Natl. Acad. Sci. U.S.A.">
        <title>A Catalog of Tens of Thousands of Viruses from Human Metagenomes Reveals Hidden Associations with Chronic Diseases.</title>
        <authorList>
            <person name="Tisza M.J."/>
            <person name="Buck C.B."/>
        </authorList>
    </citation>
    <scope>NUCLEOTIDE SEQUENCE</scope>
    <source>
        <strain evidence="5">CtLmu1</strain>
    </source>
</reference>
<feature type="region of interest" description="Disordered" evidence="2">
    <location>
        <begin position="776"/>
        <end position="796"/>
    </location>
</feature>
<evidence type="ECO:0000259" key="4">
    <source>
        <dbReference type="PROSITE" id="PS51737"/>
    </source>
</evidence>
<dbReference type="Gene3D" id="3.40.50.1390">
    <property type="entry name" value="Resolvase, N-terminal catalytic domain"/>
    <property type="match status" value="1"/>
</dbReference>
<dbReference type="EMBL" id="BK015164">
    <property type="protein sequence ID" value="DAD93645.1"/>
    <property type="molecule type" value="Genomic_DNA"/>
</dbReference>
<dbReference type="InterPro" id="IPR036162">
    <property type="entry name" value="Resolvase-like_N_sf"/>
</dbReference>
<evidence type="ECO:0000256" key="1">
    <source>
        <dbReference type="SAM" id="Coils"/>
    </source>
</evidence>
<dbReference type="Gene3D" id="3.90.1750.20">
    <property type="entry name" value="Putative Large Serine Recombinase, Chain B, Domain 2"/>
    <property type="match status" value="1"/>
</dbReference>
<dbReference type="InterPro" id="IPR050639">
    <property type="entry name" value="SSR_resolvase"/>
</dbReference>
<dbReference type="GO" id="GO:0003677">
    <property type="term" value="F:DNA binding"/>
    <property type="evidence" value="ECO:0007669"/>
    <property type="project" value="InterPro"/>
</dbReference>
<dbReference type="Pfam" id="PF07508">
    <property type="entry name" value="Recombinase"/>
    <property type="match status" value="1"/>
</dbReference>
<keyword evidence="1" id="KW-0175">Coiled coil</keyword>
<dbReference type="SUPFAM" id="SSF53041">
    <property type="entry name" value="Resolvase-like"/>
    <property type="match status" value="1"/>
</dbReference>
<dbReference type="Pfam" id="PF13408">
    <property type="entry name" value="Zn_ribbon_recom"/>
    <property type="match status" value="1"/>
</dbReference>
<dbReference type="PROSITE" id="PS51737">
    <property type="entry name" value="RECOMBINASE_DNA_BIND"/>
    <property type="match status" value="1"/>
</dbReference>
<dbReference type="InterPro" id="IPR011109">
    <property type="entry name" value="DNA_bind_recombinase_dom"/>
</dbReference>
<feature type="compositionally biased region" description="Polar residues" evidence="2">
    <location>
        <begin position="71"/>
        <end position="83"/>
    </location>
</feature>
<feature type="domain" description="Recombinase" evidence="4">
    <location>
        <begin position="338"/>
        <end position="480"/>
    </location>
</feature>
<dbReference type="InterPro" id="IPR006119">
    <property type="entry name" value="Resolv_N"/>
</dbReference>
<dbReference type="PANTHER" id="PTHR30461">
    <property type="entry name" value="DNA-INVERTASE FROM LAMBDOID PROPHAGE"/>
    <property type="match status" value="1"/>
</dbReference>
<dbReference type="SMART" id="SM00857">
    <property type="entry name" value="Resolvase"/>
    <property type="match status" value="1"/>
</dbReference>
<protein>
    <submittedName>
        <fullName evidence="5">Integrase</fullName>
    </submittedName>
</protein>
<evidence type="ECO:0000256" key="2">
    <source>
        <dbReference type="SAM" id="MobiDB-lite"/>
    </source>
</evidence>
<name>A0A8S5NFN5_9CAUD</name>
<organism evidence="5">
    <name type="scientific">Siphoviridae sp. ctLmu1</name>
    <dbReference type="NCBI Taxonomy" id="2826253"/>
    <lineage>
        <taxon>Viruses</taxon>
        <taxon>Duplodnaviria</taxon>
        <taxon>Heunggongvirae</taxon>
        <taxon>Uroviricota</taxon>
        <taxon>Caudoviricetes</taxon>
    </lineage>
</organism>
<feature type="coiled-coil region" evidence="1">
    <location>
        <begin position="658"/>
        <end position="685"/>
    </location>
</feature>
<feature type="domain" description="Resolvase/invertase-type recombinase catalytic" evidence="3">
    <location>
        <begin position="170"/>
        <end position="318"/>
    </location>
</feature>
<proteinExistence type="predicted"/>
<dbReference type="PANTHER" id="PTHR30461:SF23">
    <property type="entry name" value="DNA RECOMBINASE-RELATED"/>
    <property type="match status" value="1"/>
</dbReference>
<feature type="region of interest" description="Disordered" evidence="2">
    <location>
        <begin position="64"/>
        <end position="95"/>
    </location>
</feature>
<dbReference type="Pfam" id="PF00239">
    <property type="entry name" value="Resolvase"/>
    <property type="match status" value="1"/>
</dbReference>
<dbReference type="InterPro" id="IPR025827">
    <property type="entry name" value="Zn_ribbon_recom_dom"/>
</dbReference>
<dbReference type="CDD" id="cd00338">
    <property type="entry name" value="Ser_Recombinase"/>
    <property type="match status" value="1"/>
</dbReference>
<sequence length="796" mass="90953">MSAGTDFLASLQKKTVKSTVQQKQQKRANASAVDVSALLEAALRQKKPTEAVADVRQSADVATASFLPPTDTHQGKSTQQKPKSASDKAVLQKQSTSKSKDIVDAGITALIQKALDAKKVMEQPDIAERLQSSMESEFTQLFAAENEPQESKFVSTATFRTTKKKIGSIRVAAYIRVSTDMSDQENSYETQEKYFNQLIQSNPEWNAVGVYSDYGISGTSKEKRTGFRRLMRHCKDGKIDRIVCKSISRFARNTADFMTALDTLHDCGVTILFEKENLDTADPTSDFILTTLAAIAQEESRSISGNIRQGNKMRFPKGEVPNKIMYGYRYNGKMVTSESGYEYKDIEVVEEEAKVVRRIFNEVVEGKAYTEIARGLNLDKIPAPESDMARARKRNSKKGQLNSDLQDGWTGGNITRIVRAERYMGAVLIQKVFTPDYLTHTVQKNNGEVPQYFVRNHHPAIIDEDLFQKAQEVVKANSELYNRTRFKKKPRAFSQRLICGECGRFYSVTNGNGSNPIWRCPTSSQTTGKCICHAEKVYEEQIVRVFRKAILERFRLTIKPIHDNVAVADIMSGRFKEQYDNFTPEADSFVSQMLARLESIQKLDFMERDRAFYKKQIAAAHTSVESTNKKIRLLKSQVDVMHTRLEVLGDEMISPASIEEKKKLIEKLEQDVQKDTDTEQKLTEQLDYMENYWEELESDYERREKAIEWMKNLPVGRDGTVAFLNEVTEEHCKAFILSITIYSPLKFTVHWFDDTKTEVQMDSNIEDYRNTASYYDGHTMRDGSQRKKYVRRTRRK</sequence>
<dbReference type="InterPro" id="IPR038109">
    <property type="entry name" value="DNA_bind_recomb_sf"/>
</dbReference>